<dbReference type="SUPFAM" id="SSF51735">
    <property type="entry name" value="NAD(P)-binding Rossmann-fold domains"/>
    <property type="match status" value="1"/>
</dbReference>
<protein>
    <submittedName>
        <fullName evidence="4">NAD-dependent epimerase/dehydratase family protein</fullName>
    </submittedName>
</protein>
<evidence type="ECO:0000313" key="4">
    <source>
        <dbReference type="EMBL" id="MFG6455694.1"/>
    </source>
</evidence>
<dbReference type="Gene3D" id="3.40.50.720">
    <property type="entry name" value="NAD(P)-binding Rossmann-like Domain"/>
    <property type="match status" value="1"/>
</dbReference>
<feature type="domain" description="NAD-dependent epimerase/dehydratase" evidence="3">
    <location>
        <begin position="3"/>
        <end position="282"/>
    </location>
</feature>
<keyword evidence="5" id="KW-1185">Reference proteome</keyword>
<dbReference type="EMBL" id="JBIGIA010000001">
    <property type="protein sequence ID" value="MFG6455694.1"/>
    <property type="molecule type" value="Genomic_DNA"/>
</dbReference>
<dbReference type="PANTHER" id="PTHR43000">
    <property type="entry name" value="DTDP-D-GLUCOSE 4,6-DEHYDRATASE-RELATED"/>
    <property type="match status" value="1"/>
</dbReference>
<comment type="caution">
    <text evidence="4">The sequence shown here is derived from an EMBL/GenBank/DDBJ whole genome shotgun (WGS) entry which is preliminary data.</text>
</comment>
<organism evidence="4 5">
    <name type="scientific">Pelomonas nitida</name>
    <dbReference type="NCBI Taxonomy" id="3299027"/>
    <lineage>
        <taxon>Bacteria</taxon>
        <taxon>Pseudomonadati</taxon>
        <taxon>Pseudomonadota</taxon>
        <taxon>Betaproteobacteria</taxon>
        <taxon>Burkholderiales</taxon>
        <taxon>Sphaerotilaceae</taxon>
        <taxon>Roseateles</taxon>
    </lineage>
</organism>
<accession>A0ABW7G1F9</accession>
<evidence type="ECO:0000256" key="2">
    <source>
        <dbReference type="ARBA" id="ARBA00007637"/>
    </source>
</evidence>
<reference evidence="4 5" key="1">
    <citation type="submission" date="2024-09" db="EMBL/GenBank/DDBJ databases">
        <title>Novel species of the genus Pelomonas and Roseateles isolated from streams.</title>
        <authorList>
            <person name="Lu H."/>
        </authorList>
    </citation>
    <scope>NUCLEOTIDE SEQUENCE [LARGE SCALE GENOMIC DNA]</scope>
    <source>
        <strain evidence="4 5">BYS96W</strain>
    </source>
</reference>
<dbReference type="InterPro" id="IPR001509">
    <property type="entry name" value="Epimerase_deHydtase"/>
</dbReference>
<comment type="similarity">
    <text evidence="2">Belongs to the NAD(P)-dependent epimerase/dehydratase family.</text>
</comment>
<dbReference type="InterPro" id="IPR036291">
    <property type="entry name" value="NAD(P)-bd_dom_sf"/>
</dbReference>
<dbReference type="RefSeq" id="WP_394486346.1">
    <property type="nucleotide sequence ID" value="NZ_JBIGIA010000001.1"/>
</dbReference>
<dbReference type="Proteomes" id="UP001606305">
    <property type="component" value="Unassembled WGS sequence"/>
</dbReference>
<sequence length="384" mass="41675">MNILVTGGAGFIGSWLVGSLLMSRHSVTVLDSLSAQVHGEVPTSDYSWLKPDGGVKFIRADVRDQSAVDNALKDVQMVVHLAAETGTGQSMYKISHYYDVNQQATAALLEAIVTKHRHIRRVVLASSRSIYGEGAYRLGSRTFVPGPRSLENLKLGRFEPTGPCGETLELIPTPENASPFPASIYAATKLANEVLGRLIADAYGLTVVALRFQNVYGERQSLKNPYTGILSIFSNRMRQGLPINIFEDGHETRDFVHVRDVVSAITAALHADLPTFTALNVGSGRATTILEIAKLLGKLLKSTSELQVSGDFRLGDIRHCYADLELAKSLLGFTPKISLVEGLQAFSDWVQTQPIAEDRSAAALGELAHAGLAPKENHQNFAPR</sequence>
<dbReference type="Pfam" id="PF01370">
    <property type="entry name" value="Epimerase"/>
    <property type="match status" value="1"/>
</dbReference>
<name>A0ABW7G1F9_9BURK</name>
<evidence type="ECO:0000256" key="1">
    <source>
        <dbReference type="ARBA" id="ARBA00005125"/>
    </source>
</evidence>
<evidence type="ECO:0000259" key="3">
    <source>
        <dbReference type="Pfam" id="PF01370"/>
    </source>
</evidence>
<gene>
    <name evidence="4" type="ORF">ACG00X_02510</name>
</gene>
<evidence type="ECO:0000313" key="5">
    <source>
        <dbReference type="Proteomes" id="UP001606305"/>
    </source>
</evidence>
<comment type="pathway">
    <text evidence="1">Bacterial outer membrane biogenesis; LPS O-antigen biosynthesis.</text>
</comment>
<proteinExistence type="inferred from homology"/>